<evidence type="ECO:0000313" key="3">
    <source>
        <dbReference type="Proteomes" id="UP001562425"/>
    </source>
</evidence>
<comment type="caution">
    <text evidence="2">The sequence shown here is derived from an EMBL/GenBank/DDBJ whole genome shotgun (WGS) entry which is preliminary data.</text>
</comment>
<organism evidence="2 3">
    <name type="scientific">Culex pipiens pipiens</name>
    <name type="common">Northern house mosquito</name>
    <dbReference type="NCBI Taxonomy" id="38569"/>
    <lineage>
        <taxon>Eukaryota</taxon>
        <taxon>Metazoa</taxon>
        <taxon>Ecdysozoa</taxon>
        <taxon>Arthropoda</taxon>
        <taxon>Hexapoda</taxon>
        <taxon>Insecta</taxon>
        <taxon>Pterygota</taxon>
        <taxon>Neoptera</taxon>
        <taxon>Endopterygota</taxon>
        <taxon>Diptera</taxon>
        <taxon>Nematocera</taxon>
        <taxon>Culicoidea</taxon>
        <taxon>Culicidae</taxon>
        <taxon>Culicinae</taxon>
        <taxon>Culicini</taxon>
        <taxon>Culex</taxon>
        <taxon>Culex</taxon>
    </lineage>
</organism>
<name>A0ABD1DX55_CULPP</name>
<proteinExistence type="predicted"/>
<evidence type="ECO:0000256" key="1">
    <source>
        <dbReference type="SAM" id="MobiDB-lite"/>
    </source>
</evidence>
<reference evidence="2 3" key="1">
    <citation type="submission" date="2024-05" db="EMBL/GenBank/DDBJ databases">
        <title>Culex pipiens pipiens assembly and annotation.</title>
        <authorList>
            <person name="Alout H."/>
            <person name="Durand T."/>
        </authorList>
    </citation>
    <scope>NUCLEOTIDE SEQUENCE [LARGE SCALE GENOMIC DNA]</scope>
    <source>
        <strain evidence="2">HA-2024</strain>
        <tissue evidence="2">Whole body</tissue>
    </source>
</reference>
<dbReference type="Proteomes" id="UP001562425">
    <property type="component" value="Unassembled WGS sequence"/>
</dbReference>
<dbReference type="EMBL" id="JBEHCU010002362">
    <property type="protein sequence ID" value="KAL1402884.1"/>
    <property type="molecule type" value="Genomic_DNA"/>
</dbReference>
<evidence type="ECO:0000313" key="2">
    <source>
        <dbReference type="EMBL" id="KAL1402884.1"/>
    </source>
</evidence>
<dbReference type="AlphaFoldDB" id="A0ABD1DX55"/>
<accession>A0ABD1DX55</accession>
<gene>
    <name evidence="2" type="ORF">pipiens_005883</name>
</gene>
<keyword evidence="3" id="KW-1185">Reference proteome</keyword>
<protein>
    <submittedName>
        <fullName evidence="2">Uncharacterized protein</fullName>
    </submittedName>
</protein>
<feature type="region of interest" description="Disordered" evidence="1">
    <location>
        <begin position="41"/>
        <end position="74"/>
    </location>
</feature>
<feature type="compositionally biased region" description="Polar residues" evidence="1">
    <location>
        <begin position="56"/>
        <end position="74"/>
    </location>
</feature>
<sequence>MCRSKKMLLFHTLYHNTNSDDALCGGCWLAGYPKRLMSSRVGSQRHGMLPTTTTTKLTSPFNLEGTSLQPPSDC</sequence>